<accession>A9KSG5</accession>
<dbReference type="Pfam" id="PF13419">
    <property type="entry name" value="HAD_2"/>
    <property type="match status" value="1"/>
</dbReference>
<dbReference type="InterPro" id="IPR050155">
    <property type="entry name" value="HAD-like_hydrolase_sf"/>
</dbReference>
<dbReference type="RefSeq" id="WP_012201267.1">
    <property type="nucleotide sequence ID" value="NC_010001.1"/>
</dbReference>
<dbReference type="AlphaFoldDB" id="A9KSG5"/>
<dbReference type="OrthoDB" id="9792518at2"/>
<dbReference type="GO" id="GO:0005829">
    <property type="term" value="C:cytosol"/>
    <property type="evidence" value="ECO:0007669"/>
    <property type="project" value="TreeGrafter"/>
</dbReference>
<dbReference type="SFLD" id="SFLDG01129">
    <property type="entry name" value="C1.5:_HAD__Beta-PGM__Phosphata"/>
    <property type="match status" value="1"/>
</dbReference>
<dbReference type="InterPro" id="IPR036412">
    <property type="entry name" value="HAD-like_sf"/>
</dbReference>
<sequence>MNYDYILFDLDGTLTDPKLGITKSFAYALEHFDIHIENLDSLCKYIGPPIVDSFMDFGFSKEKALEAIDKYREYFKDYGIYENEVYKGVVQLLATLRSRNKKIMLATSKPEVFAKQILEHFELLEYFDFVGGSELNGDRSEKSEVIQYVLKEGKVTDLTKAVMIGDRKYDIFGAKEVGIDSIGVLNGYGDQEELIAAGADAIVASVWELVNREEFL</sequence>
<dbReference type="PANTHER" id="PTHR43434:SF20">
    <property type="entry name" value="5'-NUCLEOTIDASE"/>
    <property type="match status" value="1"/>
</dbReference>
<proteinExistence type="predicted"/>
<dbReference type="NCBIfam" id="TIGR01549">
    <property type="entry name" value="HAD-SF-IA-v1"/>
    <property type="match status" value="1"/>
</dbReference>
<dbReference type="Proteomes" id="UP000000370">
    <property type="component" value="Chromosome"/>
</dbReference>
<dbReference type="GO" id="GO:0004713">
    <property type="term" value="F:protein tyrosine kinase activity"/>
    <property type="evidence" value="ECO:0007669"/>
    <property type="project" value="TreeGrafter"/>
</dbReference>
<protein>
    <submittedName>
        <fullName evidence="1">HAD-superfamily hydrolase, subfamily IA, variant 1</fullName>
    </submittedName>
</protein>
<dbReference type="SUPFAM" id="SSF56784">
    <property type="entry name" value="HAD-like"/>
    <property type="match status" value="1"/>
</dbReference>
<dbReference type="PANTHER" id="PTHR43434">
    <property type="entry name" value="PHOSPHOGLYCOLATE PHOSPHATASE"/>
    <property type="match status" value="1"/>
</dbReference>
<gene>
    <name evidence="1" type="ordered locus">Cphy_3263</name>
</gene>
<dbReference type="InterPro" id="IPR006439">
    <property type="entry name" value="HAD-SF_hydro_IA"/>
</dbReference>
<dbReference type="InterPro" id="IPR023214">
    <property type="entry name" value="HAD_sf"/>
</dbReference>
<dbReference type="Gene3D" id="3.40.50.1000">
    <property type="entry name" value="HAD superfamily/HAD-like"/>
    <property type="match status" value="1"/>
</dbReference>
<reference evidence="2" key="1">
    <citation type="submission" date="2007-11" db="EMBL/GenBank/DDBJ databases">
        <title>Complete genome sequence of Clostridium phytofermentans ISDg.</title>
        <authorList>
            <person name="Leschine S.B."/>
            <person name="Warnick T.A."/>
            <person name="Blanchard J.L."/>
            <person name="Schnell D.J."/>
            <person name="Petit E.L."/>
            <person name="LaTouf W.G."/>
            <person name="Copeland A."/>
            <person name="Lucas S."/>
            <person name="Lapidus A."/>
            <person name="Barry K."/>
            <person name="Glavina del Rio T."/>
            <person name="Dalin E."/>
            <person name="Tice H."/>
            <person name="Pitluck S."/>
            <person name="Kiss H."/>
            <person name="Brettin T."/>
            <person name="Bruce D."/>
            <person name="Detter J.C."/>
            <person name="Han C."/>
            <person name="Kuske C."/>
            <person name="Schmutz J."/>
            <person name="Larimer F."/>
            <person name="Land M."/>
            <person name="Hauser L."/>
            <person name="Kyrpides N."/>
            <person name="Kim E.A."/>
            <person name="Richardson P."/>
        </authorList>
    </citation>
    <scope>NUCLEOTIDE SEQUENCE [LARGE SCALE GENOMIC DNA]</scope>
    <source>
        <strain evidence="2">ATCC 700394 / DSM 18823 / ISDg</strain>
    </source>
</reference>
<name>A9KSG5_LACP7</name>
<evidence type="ECO:0000313" key="2">
    <source>
        <dbReference type="Proteomes" id="UP000000370"/>
    </source>
</evidence>
<keyword evidence="2" id="KW-1185">Reference proteome</keyword>
<keyword evidence="1" id="KW-0378">Hydrolase</keyword>
<dbReference type="eggNOG" id="COG0546">
    <property type="taxonomic scope" value="Bacteria"/>
</dbReference>
<dbReference type="Gene3D" id="1.10.150.240">
    <property type="entry name" value="Putative phosphatase, domain 2"/>
    <property type="match status" value="1"/>
</dbReference>
<dbReference type="GO" id="GO:0016787">
    <property type="term" value="F:hydrolase activity"/>
    <property type="evidence" value="ECO:0007669"/>
    <property type="project" value="UniProtKB-KW"/>
</dbReference>
<dbReference type="KEGG" id="cpy:Cphy_3263"/>
<organism evidence="1 2">
    <name type="scientific">Lachnoclostridium phytofermentans (strain ATCC 700394 / DSM 18823 / ISDg)</name>
    <name type="common">Clostridium phytofermentans</name>
    <dbReference type="NCBI Taxonomy" id="357809"/>
    <lineage>
        <taxon>Bacteria</taxon>
        <taxon>Bacillati</taxon>
        <taxon>Bacillota</taxon>
        <taxon>Clostridia</taxon>
        <taxon>Lachnospirales</taxon>
        <taxon>Lachnospiraceae</taxon>
    </lineage>
</organism>
<dbReference type="InterPro" id="IPR023198">
    <property type="entry name" value="PGP-like_dom2"/>
</dbReference>
<dbReference type="EMBL" id="CP000885">
    <property type="protein sequence ID" value="ABX43617.1"/>
    <property type="molecule type" value="Genomic_DNA"/>
</dbReference>
<dbReference type="HOGENOM" id="CLU_045011_19_4_9"/>
<dbReference type="SFLD" id="SFLDS00003">
    <property type="entry name" value="Haloacid_Dehalogenase"/>
    <property type="match status" value="1"/>
</dbReference>
<dbReference type="STRING" id="357809.Cphy_3263"/>
<evidence type="ECO:0000313" key="1">
    <source>
        <dbReference type="EMBL" id="ABX43617.1"/>
    </source>
</evidence>
<dbReference type="InterPro" id="IPR041492">
    <property type="entry name" value="HAD_2"/>
</dbReference>